<keyword evidence="2" id="KW-1185">Reference proteome</keyword>
<evidence type="ECO:0000313" key="1">
    <source>
        <dbReference type="EMBL" id="KAK9159162.1"/>
    </source>
</evidence>
<name>A0AAP0KUX6_9MAGN</name>
<proteinExistence type="predicted"/>
<protein>
    <submittedName>
        <fullName evidence="1">Uncharacterized protein</fullName>
    </submittedName>
</protein>
<dbReference type="AlphaFoldDB" id="A0AAP0KUX6"/>
<sequence length="54" mass="6039">MNFSSVSSTLAGKECIEKCIEVNAVQNSEHKLIKTKSSQVFVYISLLHICINPR</sequence>
<comment type="caution">
    <text evidence="1">The sequence shown here is derived from an EMBL/GenBank/DDBJ whole genome shotgun (WGS) entry which is preliminary data.</text>
</comment>
<reference evidence="1 2" key="1">
    <citation type="submission" date="2024-01" db="EMBL/GenBank/DDBJ databases">
        <title>Genome assemblies of Stephania.</title>
        <authorList>
            <person name="Yang L."/>
        </authorList>
    </citation>
    <scope>NUCLEOTIDE SEQUENCE [LARGE SCALE GENOMIC DNA]</scope>
    <source>
        <strain evidence="1">JXDWG</strain>
        <tissue evidence="1">Leaf</tissue>
    </source>
</reference>
<organism evidence="1 2">
    <name type="scientific">Stephania cephalantha</name>
    <dbReference type="NCBI Taxonomy" id="152367"/>
    <lineage>
        <taxon>Eukaryota</taxon>
        <taxon>Viridiplantae</taxon>
        <taxon>Streptophyta</taxon>
        <taxon>Embryophyta</taxon>
        <taxon>Tracheophyta</taxon>
        <taxon>Spermatophyta</taxon>
        <taxon>Magnoliopsida</taxon>
        <taxon>Ranunculales</taxon>
        <taxon>Menispermaceae</taxon>
        <taxon>Menispermoideae</taxon>
        <taxon>Cissampelideae</taxon>
        <taxon>Stephania</taxon>
    </lineage>
</organism>
<dbReference type="EMBL" id="JBBNAG010000002">
    <property type="protein sequence ID" value="KAK9159162.1"/>
    <property type="molecule type" value="Genomic_DNA"/>
</dbReference>
<evidence type="ECO:0000313" key="2">
    <source>
        <dbReference type="Proteomes" id="UP001419268"/>
    </source>
</evidence>
<gene>
    <name evidence="1" type="ORF">Scep_005736</name>
</gene>
<accession>A0AAP0KUX6</accession>
<dbReference type="Proteomes" id="UP001419268">
    <property type="component" value="Unassembled WGS sequence"/>
</dbReference>